<dbReference type="SMART" id="SM00305">
    <property type="entry name" value="HintC"/>
    <property type="match status" value="1"/>
</dbReference>
<evidence type="ECO:0000256" key="7">
    <source>
        <dbReference type="ARBA" id="ARBA00049244"/>
    </source>
</evidence>
<proteinExistence type="inferred from homology"/>
<evidence type="ECO:0000256" key="6">
    <source>
        <dbReference type="ARBA" id="ARBA00023125"/>
    </source>
</evidence>
<accession>A0A6C0HHL2</accession>
<dbReference type="InterPro" id="IPR030934">
    <property type="entry name" value="Intein_C"/>
</dbReference>
<name>A0A6C0HHL2_9ZZZZ</name>
<evidence type="ECO:0000256" key="2">
    <source>
        <dbReference type="ARBA" id="ARBA00012417"/>
    </source>
</evidence>
<dbReference type="GO" id="GO:0003887">
    <property type="term" value="F:DNA-directed DNA polymerase activity"/>
    <property type="evidence" value="ECO:0007669"/>
    <property type="project" value="UniProtKB-KW"/>
</dbReference>
<dbReference type="Gene3D" id="1.10.287.690">
    <property type="entry name" value="Helix hairpin bin"/>
    <property type="match status" value="1"/>
</dbReference>
<organism evidence="10">
    <name type="scientific">viral metagenome</name>
    <dbReference type="NCBI Taxonomy" id="1070528"/>
    <lineage>
        <taxon>unclassified sequences</taxon>
        <taxon>metagenomes</taxon>
        <taxon>organismal metagenomes</taxon>
    </lineage>
</organism>
<dbReference type="GO" id="GO:0000166">
    <property type="term" value="F:nucleotide binding"/>
    <property type="evidence" value="ECO:0007669"/>
    <property type="project" value="InterPro"/>
</dbReference>
<keyword evidence="3" id="KW-0808">Transferase</keyword>
<evidence type="ECO:0000256" key="3">
    <source>
        <dbReference type="ARBA" id="ARBA00022679"/>
    </source>
</evidence>
<dbReference type="InterPro" id="IPR043502">
    <property type="entry name" value="DNA/RNA_pol_sf"/>
</dbReference>
<comment type="similarity">
    <text evidence="1">Belongs to the DNA polymerase type-B family.</text>
</comment>
<keyword evidence="5" id="KW-0239">DNA-directed DNA polymerase</keyword>
<dbReference type="EMBL" id="MN739957">
    <property type="protein sequence ID" value="QHT79944.1"/>
    <property type="molecule type" value="Genomic_DNA"/>
</dbReference>
<dbReference type="CDD" id="cd00081">
    <property type="entry name" value="Hint"/>
    <property type="match status" value="1"/>
</dbReference>
<dbReference type="SUPFAM" id="SSF56672">
    <property type="entry name" value="DNA/RNA polymerases"/>
    <property type="match status" value="1"/>
</dbReference>
<dbReference type="Pfam" id="PF03104">
    <property type="entry name" value="DNA_pol_B_exo1"/>
    <property type="match status" value="2"/>
</dbReference>
<evidence type="ECO:0000259" key="9">
    <source>
        <dbReference type="SMART" id="SM00305"/>
    </source>
</evidence>
<evidence type="ECO:0000256" key="4">
    <source>
        <dbReference type="ARBA" id="ARBA00022695"/>
    </source>
</evidence>
<dbReference type="InterPro" id="IPR036844">
    <property type="entry name" value="Hint_dom_sf"/>
</dbReference>
<dbReference type="GO" id="GO:0003677">
    <property type="term" value="F:DNA binding"/>
    <property type="evidence" value="ECO:0007669"/>
    <property type="project" value="UniProtKB-KW"/>
</dbReference>
<dbReference type="SMART" id="SM00486">
    <property type="entry name" value="POLBc"/>
    <property type="match status" value="1"/>
</dbReference>
<sequence>MTDNTMNPLSISNTTITIKKAVKPSAGKPKPKKAVLKPVRLLDFHIYDETPEKDESSDDEGDSSSDDANQKPYEKKTDESQFVIQMFGLNEAGETFSMFVKDFQPFFFVKVGNSWTQATVSGLLADIKQKIGKYFENSIISAKLVEYNKLYGFSGGKLDQFAHFTFKNTATMNKVKNLWYEYTDDRGRRPKPFLYAKTALVLYESSIPPLLRFFHIQNISPSGWVSVSTSKCYECPVKSTTCDYEYICQSQYIKPMPEKETRVPYKICSFDIEASSSHGDFPLPKKTYKRLAMNIADVFNRHLSCQKLEKEQCGSLCKKMILAAFGFGRCDDIDLVYPKVAPGKVRVSQIADNIIKTPISDIESADASELLTLDTMFERMKEEAATNYKPGGADAAEGGDDDDDIDDAIEHVVEEIEPPVAPKSIHKPAKKSKSTITIIDVLMSQEHDREYKVQALNEVLTARFPALKGDEVTFIGSTFMRYGEPEPYLNHCVVLGSCDPVEGVEIETAETERGVLLKWTDIIQRENPDIIIGYNIFGFDYEFMFQRALELKCEAEFLLLSRKAGELSAKVSRDTGAITIENTKIQLATGEYDLRYFKMAGRLQIDMYTYFRRDFNLSSYKLDDVAGQFISDSVQKIVLTEDSSGNPITELYSQNLMGLHAGDFIHIEIGGFTSDYYRDGKKFVVRNIIKGREVCETVKGKEVIVSYNVLVLDGHEDVQAAAGGKSIKWGMAKDDVTPQDIFRLSKGSAADRAIVAKYCIQDCNLVHHLMNKIDVITGYVEMSSICSVPISFLVFRGQGIKLTSYVAKKCRDKNTLMPDLDKSGANEGYEGAIVLPPKCSMYMDNPVACVDYASLYPSSMISQNFSHDSKVWAKEYDLEGNLIKETGERDAKTGKYVYDNLPGYEYIDIEFDTFKYLRNPMRPAAKATKTKVGKMICRWAQFPENRKGIMPSILEELLKARANTRKIAKTEKDPFMQNILDKRQLGYKVTANSLYGQCGARTSTFYEKDVAACTTATGRMMITYAKRIIEEVYGDRVYETAIHGPVRTKAEYVYGDSVANYTPIYIRVNGKTDVCAIEDLGNRYGFGNRWKLCLEEGKQEKEIWELNGVETWTEKGWTKLHRIIRHRLAPHKKMMRVLTHTGCVDVTDDHSLVLHTGEEISPKDVQLGAELLHHPIDNTHKLQCYRDFTLSEYCEYFSRDWVYLAKLAVIAQQSGMQIRLNADDESVISLKIQNQIADTFDTTIQEIYEIPYEGYVYDLTTENHHFAAGVGNIIVHNTDSVFFTFNLENPNTGEKIVGKPALEMTIEIAQDAADLCTQFLKPPMELTYEKTLMPFVLLSKKRYVGMLYETDPNKGKLKYMGLSLKRRDSCDYLKDVYGQILNILMKENSVQKAIDYLEGALTELIRGTVPMDKLTITKALRGDYKNPLQIAHRVLADRIGQRDPGNKPKPGDRMKFVHIVNDAKKALQGDKIETPEYIIANRMQVDYVFYITNQLMKPLQQLFGLALEQIWLNKGKHMLIKTFKKDMQKLNEEVDGDIEIFMKKKEKYCSAKIKALLFDKFLTNIYNEKHRIQTITSFFPTSAKK</sequence>
<dbReference type="InterPro" id="IPR012337">
    <property type="entry name" value="RNaseH-like_sf"/>
</dbReference>
<dbReference type="InterPro" id="IPR036397">
    <property type="entry name" value="RNaseH_sf"/>
</dbReference>
<dbReference type="InterPro" id="IPR023211">
    <property type="entry name" value="DNA_pol_palm_dom_sf"/>
</dbReference>
<dbReference type="Gene3D" id="3.30.420.10">
    <property type="entry name" value="Ribonuclease H-like superfamily/Ribonuclease H"/>
    <property type="match status" value="2"/>
</dbReference>
<comment type="catalytic activity">
    <reaction evidence="7">
        <text>DNA(n) + a 2'-deoxyribonucleoside 5'-triphosphate = DNA(n+1) + diphosphate</text>
        <dbReference type="Rhea" id="RHEA:22508"/>
        <dbReference type="Rhea" id="RHEA-COMP:17339"/>
        <dbReference type="Rhea" id="RHEA-COMP:17340"/>
        <dbReference type="ChEBI" id="CHEBI:33019"/>
        <dbReference type="ChEBI" id="CHEBI:61560"/>
        <dbReference type="ChEBI" id="CHEBI:173112"/>
        <dbReference type="EC" id="2.7.7.7"/>
    </reaction>
</comment>
<reference evidence="10" key="1">
    <citation type="journal article" date="2020" name="Nature">
        <title>Giant virus diversity and host interactions through global metagenomics.</title>
        <authorList>
            <person name="Schulz F."/>
            <person name="Roux S."/>
            <person name="Paez-Espino D."/>
            <person name="Jungbluth S."/>
            <person name="Walsh D.A."/>
            <person name="Denef V.J."/>
            <person name="McMahon K.D."/>
            <person name="Konstantinidis K.T."/>
            <person name="Eloe-Fadrosh E.A."/>
            <person name="Kyrpides N.C."/>
            <person name="Woyke T."/>
        </authorList>
    </citation>
    <scope>NUCLEOTIDE SEQUENCE</scope>
    <source>
        <strain evidence="10">GVMAG-M-3300023184-105</strain>
    </source>
</reference>
<dbReference type="InterPro" id="IPR006133">
    <property type="entry name" value="DNA-dir_DNA_pol_B_exonuc"/>
</dbReference>
<feature type="compositionally biased region" description="Acidic residues" evidence="8">
    <location>
        <begin position="55"/>
        <end position="65"/>
    </location>
</feature>
<keyword evidence="4" id="KW-0548">Nucleotidyltransferase</keyword>
<protein>
    <recommendedName>
        <fullName evidence="2">DNA-directed DNA polymerase</fullName>
        <ecNumber evidence="2">2.7.7.7</ecNumber>
    </recommendedName>
</protein>
<evidence type="ECO:0000256" key="1">
    <source>
        <dbReference type="ARBA" id="ARBA00005755"/>
    </source>
</evidence>
<dbReference type="SUPFAM" id="SSF53098">
    <property type="entry name" value="Ribonuclease H-like"/>
    <property type="match status" value="1"/>
</dbReference>
<dbReference type="SUPFAM" id="SSF51294">
    <property type="entry name" value="Hedgehog/intein (Hint) domain"/>
    <property type="match status" value="1"/>
</dbReference>
<dbReference type="InterPro" id="IPR006172">
    <property type="entry name" value="DNA-dir_DNA_pol_B"/>
</dbReference>
<dbReference type="Gene3D" id="1.10.132.60">
    <property type="entry name" value="DNA polymerase family B, C-terminal domain"/>
    <property type="match status" value="1"/>
</dbReference>
<dbReference type="Gene3D" id="3.90.1600.10">
    <property type="entry name" value="Palm domain of DNA polymerase"/>
    <property type="match status" value="1"/>
</dbReference>
<dbReference type="PROSITE" id="PS50818">
    <property type="entry name" value="INTEIN_C_TER"/>
    <property type="match status" value="1"/>
</dbReference>
<evidence type="ECO:0000256" key="5">
    <source>
        <dbReference type="ARBA" id="ARBA00022932"/>
    </source>
</evidence>
<dbReference type="InterPro" id="IPR003586">
    <property type="entry name" value="Hint_dom_C"/>
</dbReference>
<dbReference type="PANTHER" id="PTHR10322">
    <property type="entry name" value="DNA POLYMERASE CATALYTIC SUBUNIT"/>
    <property type="match status" value="1"/>
</dbReference>
<dbReference type="NCBIfam" id="TIGR01443">
    <property type="entry name" value="intein_Cterm"/>
    <property type="match status" value="1"/>
</dbReference>
<keyword evidence="6" id="KW-0238">DNA-binding</keyword>
<feature type="region of interest" description="Disordered" evidence="8">
    <location>
        <begin position="50"/>
        <end position="76"/>
    </location>
</feature>
<dbReference type="InterPro" id="IPR050240">
    <property type="entry name" value="DNA_pol_type-B"/>
</dbReference>
<evidence type="ECO:0000313" key="10">
    <source>
        <dbReference type="EMBL" id="QHT79944.1"/>
    </source>
</evidence>
<dbReference type="Gene3D" id="2.170.16.10">
    <property type="entry name" value="Hedgehog/Intein (Hint) domain"/>
    <property type="match status" value="1"/>
</dbReference>
<evidence type="ECO:0000256" key="8">
    <source>
        <dbReference type="SAM" id="MobiDB-lite"/>
    </source>
</evidence>
<feature type="domain" description="Hint" evidence="9">
    <location>
        <begin position="1237"/>
        <end position="1283"/>
    </location>
</feature>
<dbReference type="InterPro" id="IPR042087">
    <property type="entry name" value="DNA_pol_B_thumb"/>
</dbReference>
<dbReference type="Pfam" id="PF00136">
    <property type="entry name" value="DNA_pol_B"/>
    <property type="match status" value="2"/>
</dbReference>
<dbReference type="PANTHER" id="PTHR10322:SF23">
    <property type="entry name" value="DNA POLYMERASE DELTA CATALYTIC SUBUNIT"/>
    <property type="match status" value="1"/>
</dbReference>
<dbReference type="Gene3D" id="3.30.342.10">
    <property type="entry name" value="DNA Polymerase, chain B, domain 1"/>
    <property type="match status" value="1"/>
</dbReference>
<dbReference type="EC" id="2.7.7.7" evidence="2"/>
<dbReference type="InterPro" id="IPR006134">
    <property type="entry name" value="DNA-dir_DNA_pol_B_multi_dom"/>
</dbReference>
<dbReference type="PRINTS" id="PR00106">
    <property type="entry name" value="DNAPOLB"/>
</dbReference>